<dbReference type="EMBL" id="JAACJP010000027">
    <property type="protein sequence ID" value="KAF5376684.1"/>
    <property type="molecule type" value="Genomic_DNA"/>
</dbReference>
<dbReference type="PANTHER" id="PTHR38248">
    <property type="entry name" value="FUNK1 6"/>
    <property type="match status" value="1"/>
</dbReference>
<dbReference type="Pfam" id="PF17667">
    <property type="entry name" value="Pkinase_fungal"/>
    <property type="match status" value="3"/>
</dbReference>
<name>A0A8H5H4L9_9AGAR</name>
<evidence type="ECO:0000259" key="2">
    <source>
        <dbReference type="PROSITE" id="PS50011"/>
    </source>
</evidence>
<dbReference type="InterPro" id="IPR040976">
    <property type="entry name" value="Pkinase_fungal"/>
</dbReference>
<dbReference type="PROSITE" id="PS50011">
    <property type="entry name" value="PROTEIN_KINASE_DOM"/>
    <property type="match status" value="1"/>
</dbReference>
<dbReference type="GO" id="GO:0005524">
    <property type="term" value="F:ATP binding"/>
    <property type="evidence" value="ECO:0007669"/>
    <property type="project" value="InterPro"/>
</dbReference>
<keyword evidence="4" id="KW-1185">Reference proteome</keyword>
<accession>A0A8H5H4L9</accession>
<dbReference type="Proteomes" id="UP000565441">
    <property type="component" value="Unassembled WGS sequence"/>
</dbReference>
<dbReference type="OrthoDB" id="5584477at2759"/>
<evidence type="ECO:0000313" key="3">
    <source>
        <dbReference type="EMBL" id="KAF5376684.1"/>
    </source>
</evidence>
<dbReference type="AlphaFoldDB" id="A0A8H5H4L9"/>
<dbReference type="GO" id="GO:0004672">
    <property type="term" value="F:protein kinase activity"/>
    <property type="evidence" value="ECO:0007669"/>
    <property type="project" value="InterPro"/>
</dbReference>
<gene>
    <name evidence="3" type="ORF">D9615_007845</name>
</gene>
<comment type="caution">
    <text evidence="3">The sequence shown here is derived from an EMBL/GenBank/DDBJ whole genome shotgun (WGS) entry which is preliminary data.</text>
</comment>
<dbReference type="PANTHER" id="PTHR38248:SF2">
    <property type="entry name" value="FUNK1 11"/>
    <property type="match status" value="1"/>
</dbReference>
<evidence type="ECO:0000256" key="1">
    <source>
        <dbReference type="SAM" id="MobiDB-lite"/>
    </source>
</evidence>
<proteinExistence type="predicted"/>
<dbReference type="PROSITE" id="PS00109">
    <property type="entry name" value="PROTEIN_KINASE_TYR"/>
    <property type="match status" value="1"/>
</dbReference>
<feature type="region of interest" description="Disordered" evidence="1">
    <location>
        <begin position="800"/>
        <end position="821"/>
    </location>
</feature>
<protein>
    <recommendedName>
        <fullName evidence="2">Protein kinase domain-containing protein</fullName>
    </recommendedName>
</protein>
<dbReference type="InterPro" id="IPR008266">
    <property type="entry name" value="Tyr_kinase_AS"/>
</dbReference>
<evidence type="ECO:0000313" key="4">
    <source>
        <dbReference type="Proteomes" id="UP000565441"/>
    </source>
</evidence>
<reference evidence="3 4" key="1">
    <citation type="journal article" date="2020" name="ISME J.">
        <title>Uncovering the hidden diversity of litter-decomposition mechanisms in mushroom-forming fungi.</title>
        <authorList>
            <person name="Floudas D."/>
            <person name="Bentzer J."/>
            <person name="Ahren D."/>
            <person name="Johansson T."/>
            <person name="Persson P."/>
            <person name="Tunlid A."/>
        </authorList>
    </citation>
    <scope>NUCLEOTIDE SEQUENCE [LARGE SCALE GENOMIC DNA]</scope>
    <source>
        <strain evidence="3 4">CBS 661.87</strain>
    </source>
</reference>
<feature type="domain" description="Protein kinase" evidence="2">
    <location>
        <begin position="284"/>
        <end position="694"/>
    </location>
</feature>
<organism evidence="3 4">
    <name type="scientific">Tricholomella constricta</name>
    <dbReference type="NCBI Taxonomy" id="117010"/>
    <lineage>
        <taxon>Eukaryota</taxon>
        <taxon>Fungi</taxon>
        <taxon>Dikarya</taxon>
        <taxon>Basidiomycota</taxon>
        <taxon>Agaricomycotina</taxon>
        <taxon>Agaricomycetes</taxon>
        <taxon>Agaricomycetidae</taxon>
        <taxon>Agaricales</taxon>
        <taxon>Tricholomatineae</taxon>
        <taxon>Lyophyllaceae</taxon>
        <taxon>Tricholomella</taxon>
    </lineage>
</organism>
<dbReference type="InterPro" id="IPR000719">
    <property type="entry name" value="Prot_kinase_dom"/>
</dbReference>
<sequence length="821" mass="93168">MNASDSLRAGKQLIPLLRLVPTAQFLDNIFLDSFLPPNISVDSIYDKLCRDEAFTHTGEDDTVCWEGWPEGLAKCEERALYRSCVEAGNAITSVIPSGYGITGRWFDRHGIAPGSADKKAIRPDCLLVSKSVYDQLKALETEIQALVEEIQTRSIAESVKEKTAALQTLEKKLNIWWLHVHVVLEMKVGLESSTDPTALARYSSEALQQALTYMRRMLEEQLDRRFVIGLVICSTQLTLLLMDRSGILITETPIDINKDPKAFIRVIAGLRCMSPDRMGWDTTMKLYQPIPNAPVGSIFEVPSYEAVAGFERKTRYHLHWVIEVVMKDHMEKYVTIGTLSALQSAETCGHSTLIFEVVKLADLFKPDAETRALKRYLRPFAAEPVMELVPPQASETCANELVDHIHAQILMPMGTPIKLFWDLLEFGRHFHGCVIDPRHAHNNLIIHRDVSIRNLLIYLHIHDGGKMFGRLMDFDHAKKTLQSKPLFSATAPDWRHDIFKAVDVHQGRRCTDDAIVEALRFIGEVGAALAYREAVIKSRFGSQKGLTLTIANLGWDHREETRWPDFSDRKARKGKRSGALPFISQEVLQQSTLKVYFKAPGKHEFSHNSVHDMESFLWVLIYLCLTRSGPGIGMLREELNPSHENYAPSGELAKAILKYFDAEELKLGLAKRQLFTNPHDVFETAIIRLFHPCFEPLKPLVHQWWTTLKLAYVYHGNEYYHIHGHILRLLENTLSIIQTRTDLGQGAATTRELKRRKSHRECLQVMAMLDPAMDTITPPMSLVAPQTTPELEYHQIISSSDSIIPPDSPTRRPAIKKRRVA</sequence>
<dbReference type="SUPFAM" id="SSF56112">
    <property type="entry name" value="Protein kinase-like (PK-like)"/>
    <property type="match status" value="1"/>
</dbReference>
<dbReference type="InterPro" id="IPR011009">
    <property type="entry name" value="Kinase-like_dom_sf"/>
</dbReference>